<keyword evidence="5" id="KW-0032">Aminotransferase</keyword>
<proteinExistence type="inferred from homology"/>
<dbReference type="NCBIfam" id="NF005685">
    <property type="entry name" value="PRK07483.1"/>
    <property type="match status" value="1"/>
</dbReference>
<comment type="caution">
    <text evidence="5">The sequence shown here is derived from an EMBL/GenBank/DDBJ whole genome shotgun (WGS) entry which is preliminary data.</text>
</comment>
<dbReference type="PROSITE" id="PS00600">
    <property type="entry name" value="AA_TRANSFER_CLASS_3"/>
    <property type="match status" value="1"/>
</dbReference>
<dbReference type="Gene3D" id="3.90.1150.10">
    <property type="entry name" value="Aspartate Aminotransferase, domain 1"/>
    <property type="match status" value="1"/>
</dbReference>
<gene>
    <name evidence="5" type="ORF">PFY00_08770</name>
</gene>
<dbReference type="Gene3D" id="3.40.640.10">
    <property type="entry name" value="Type I PLP-dependent aspartate aminotransferase-like (Major domain)"/>
    <property type="match status" value="1"/>
</dbReference>
<dbReference type="InterPro" id="IPR049704">
    <property type="entry name" value="Aminotrans_3_PPA_site"/>
</dbReference>
<dbReference type="SUPFAM" id="SSF53383">
    <property type="entry name" value="PLP-dependent transferases"/>
    <property type="match status" value="1"/>
</dbReference>
<dbReference type="PANTHER" id="PTHR43094:SF1">
    <property type="entry name" value="AMINOTRANSFERASE CLASS-III"/>
    <property type="match status" value="1"/>
</dbReference>
<keyword evidence="3 4" id="KW-0663">Pyridoxal phosphate</keyword>
<name>A0ABT4XS90_9RHOB</name>
<accession>A0ABT4XS90</accession>
<dbReference type="PANTHER" id="PTHR43094">
    <property type="entry name" value="AMINOTRANSFERASE"/>
    <property type="match status" value="1"/>
</dbReference>
<evidence type="ECO:0000256" key="4">
    <source>
        <dbReference type="RuleBase" id="RU003560"/>
    </source>
</evidence>
<dbReference type="RefSeq" id="WP_271432154.1">
    <property type="nucleotide sequence ID" value="NZ_JAQIOY010000002.1"/>
</dbReference>
<evidence type="ECO:0000256" key="3">
    <source>
        <dbReference type="ARBA" id="ARBA00022898"/>
    </source>
</evidence>
<dbReference type="InterPro" id="IPR015424">
    <property type="entry name" value="PyrdxlP-dep_Trfase"/>
</dbReference>
<dbReference type="CDD" id="cd00610">
    <property type="entry name" value="OAT_like"/>
    <property type="match status" value="1"/>
</dbReference>
<evidence type="ECO:0000313" key="5">
    <source>
        <dbReference type="EMBL" id="MDA7424815.1"/>
    </source>
</evidence>
<dbReference type="Proteomes" id="UP001210720">
    <property type="component" value="Unassembled WGS sequence"/>
</dbReference>
<comment type="similarity">
    <text evidence="2 4">Belongs to the class-III pyridoxal-phosphate-dependent aminotransferase family.</text>
</comment>
<sequence>MSHVFPRHCHSDLPTAVRGDGCFLVDAQGKRYFDGSGGAAVSCLGHSNARVASAIKDQVDRLAFAHTGFFTSDPAEELADLLIANAPGDLDRVYFVSGGSEAVESAIKLARQYYVEVGQPQRRHLIARRQSYHGNTLGALAAGGNEWRREQFSPLLVDVSHISPCYEYAERQPDETVEAYGARVADELEQEILRLGPDTVMAFMAEPVVGATLGAVPAVAGYFKRIREICDRYGVLLILDEVMCGMGRTGHLFACNADQVAPDILCIAKGLGAGYQPIGAMLSSRKIYDAIRDGSGFFQHGHTYLGHPVAAAAALAVVRELLDNDLPARVAERSADFAGMLHARFGQNPHVGDIRGRGFFWGIEFVADRDSKTPFDARLGLAGKLKKAAFAEGLVCYPMPGTRDGKSGDHVLLAPPFVASDDELAGAMDSLARAVTTVLEQVESL</sequence>
<reference evidence="5 6" key="1">
    <citation type="submission" date="2023-01" db="EMBL/GenBank/DDBJ databases">
        <title>Thalassococcus onchidii sp. nov., isolated from a marine invertebrate from the South China Sea.</title>
        <authorList>
            <person name="Xu S."/>
            <person name="Liu Z."/>
            <person name="Xu Y."/>
        </authorList>
    </citation>
    <scope>NUCLEOTIDE SEQUENCE [LARGE SCALE GENOMIC DNA]</scope>
    <source>
        <strain evidence="5 6">KCTC 32084</strain>
    </source>
</reference>
<keyword evidence="6" id="KW-1185">Reference proteome</keyword>
<dbReference type="InterPro" id="IPR015422">
    <property type="entry name" value="PyrdxlP-dep_Trfase_small"/>
</dbReference>
<keyword evidence="5" id="KW-0808">Transferase</keyword>
<evidence type="ECO:0000256" key="2">
    <source>
        <dbReference type="ARBA" id="ARBA00008954"/>
    </source>
</evidence>
<organism evidence="5 6">
    <name type="scientific">Thalassococcus lentus</name>
    <dbReference type="NCBI Taxonomy" id="1210524"/>
    <lineage>
        <taxon>Bacteria</taxon>
        <taxon>Pseudomonadati</taxon>
        <taxon>Pseudomonadota</taxon>
        <taxon>Alphaproteobacteria</taxon>
        <taxon>Rhodobacterales</taxon>
        <taxon>Roseobacteraceae</taxon>
        <taxon>Thalassococcus</taxon>
    </lineage>
</organism>
<evidence type="ECO:0000256" key="1">
    <source>
        <dbReference type="ARBA" id="ARBA00001933"/>
    </source>
</evidence>
<dbReference type="EMBL" id="JAQIOY010000002">
    <property type="protein sequence ID" value="MDA7424815.1"/>
    <property type="molecule type" value="Genomic_DNA"/>
</dbReference>
<dbReference type="InterPro" id="IPR015421">
    <property type="entry name" value="PyrdxlP-dep_Trfase_major"/>
</dbReference>
<comment type="cofactor">
    <cofactor evidence="1">
        <name>pyridoxal 5'-phosphate</name>
        <dbReference type="ChEBI" id="CHEBI:597326"/>
    </cofactor>
</comment>
<dbReference type="Pfam" id="PF00202">
    <property type="entry name" value="Aminotran_3"/>
    <property type="match status" value="1"/>
</dbReference>
<dbReference type="InterPro" id="IPR005814">
    <property type="entry name" value="Aminotrans_3"/>
</dbReference>
<protein>
    <submittedName>
        <fullName evidence="5">Aspartate aminotransferase family protein</fullName>
    </submittedName>
</protein>
<evidence type="ECO:0000313" key="6">
    <source>
        <dbReference type="Proteomes" id="UP001210720"/>
    </source>
</evidence>
<dbReference type="GO" id="GO:0008483">
    <property type="term" value="F:transaminase activity"/>
    <property type="evidence" value="ECO:0007669"/>
    <property type="project" value="UniProtKB-KW"/>
</dbReference>